<reference evidence="2 3" key="1">
    <citation type="journal article" date="2010" name="Cell Res.">
        <title>Complete genome sequence of the rifamycin SV-producing Amycolatopsis mediterranei U32 revealed its genetic characteristics in phylogeny and metabolism.</title>
        <authorList>
            <person name="Zhao W."/>
            <person name="Zhong Y."/>
            <person name="Yuan H."/>
            <person name="Wang J."/>
            <person name="Zheng H."/>
            <person name="Wang Y."/>
            <person name="Cen X."/>
            <person name="Xu F."/>
            <person name="Bai J."/>
            <person name="Han X."/>
            <person name="Lu G."/>
            <person name="Zhu Y."/>
            <person name="Shao Z."/>
            <person name="Yan H."/>
            <person name="Li C."/>
            <person name="Peng N."/>
            <person name="Zhang Z."/>
            <person name="Zhang Y."/>
            <person name="Lin W."/>
            <person name="Fan Y."/>
            <person name="Qin Z."/>
            <person name="Hu Y."/>
            <person name="Zhu B."/>
            <person name="Wang S."/>
            <person name="Ding X."/>
            <person name="Zhao G.P."/>
        </authorList>
    </citation>
    <scope>NUCLEOTIDE SEQUENCE [LARGE SCALE GENOMIC DNA]</scope>
    <source>
        <strain evidence="3">U-32</strain>
    </source>
</reference>
<dbReference type="InterPro" id="IPR045428">
    <property type="entry name" value="EACC1"/>
</dbReference>
<dbReference type="eggNOG" id="ENOG502ZJJJ">
    <property type="taxonomic scope" value="Bacteria"/>
</dbReference>
<gene>
    <name evidence="2" type="ordered locus">AMED_5378</name>
</gene>
<dbReference type="KEGG" id="amd:AMED_5378"/>
<dbReference type="HOGENOM" id="CLU_2010458_0_0_11"/>
<keyword evidence="1" id="KW-0472">Membrane</keyword>
<keyword evidence="1" id="KW-1133">Transmembrane helix</keyword>
<proteinExistence type="predicted"/>
<dbReference type="OrthoDB" id="3707465at2"/>
<sequence>MQDEKVSPAGPAVEVRITPTDSADVPRLQQWLRDVRNVRLEPVPAPSEPGEQGDSWDFLVALCTTGGAVPVLLSALRSWIEARVTKVRVKIQDVEVELTGTDPEALETLLKVARKSVPSGKGS</sequence>
<keyword evidence="1" id="KW-0812">Transmembrane</keyword>
<organism evidence="2 3">
    <name type="scientific">Amycolatopsis mediterranei (strain U-32)</name>
    <dbReference type="NCBI Taxonomy" id="749927"/>
    <lineage>
        <taxon>Bacteria</taxon>
        <taxon>Bacillati</taxon>
        <taxon>Actinomycetota</taxon>
        <taxon>Actinomycetes</taxon>
        <taxon>Pseudonocardiales</taxon>
        <taxon>Pseudonocardiaceae</taxon>
        <taxon>Amycolatopsis</taxon>
    </lineage>
</organism>
<feature type="transmembrane region" description="Helical" evidence="1">
    <location>
        <begin position="58"/>
        <end position="80"/>
    </location>
</feature>
<dbReference type="Proteomes" id="UP000000328">
    <property type="component" value="Chromosome"/>
</dbReference>
<evidence type="ECO:0000313" key="2">
    <source>
        <dbReference type="EMBL" id="ADJ47138.1"/>
    </source>
</evidence>
<dbReference type="EMBL" id="CP002000">
    <property type="protein sequence ID" value="ADJ47138.1"/>
    <property type="molecule type" value="Genomic_DNA"/>
</dbReference>
<protein>
    <submittedName>
        <fullName evidence="2">Uncharacterized protein</fullName>
    </submittedName>
</protein>
<name>A0A0H3DAM5_AMYMU</name>
<dbReference type="AlphaFoldDB" id="A0A0H3DAM5"/>
<dbReference type="PATRIC" id="fig|749927.5.peg.5575"/>
<accession>A0A0H3DAM5</accession>
<evidence type="ECO:0000256" key="1">
    <source>
        <dbReference type="SAM" id="Phobius"/>
    </source>
</evidence>
<evidence type="ECO:0000313" key="3">
    <source>
        <dbReference type="Proteomes" id="UP000000328"/>
    </source>
</evidence>
<dbReference type="GeneID" id="92873086"/>
<dbReference type="RefSeq" id="WP_013227198.1">
    <property type="nucleotide sequence ID" value="NC_014318.1"/>
</dbReference>
<dbReference type="Pfam" id="PF19953">
    <property type="entry name" value="EACC1"/>
    <property type="match status" value="1"/>
</dbReference>